<dbReference type="SUPFAM" id="SSF52218">
    <property type="entry name" value="Flavoproteins"/>
    <property type="match status" value="1"/>
</dbReference>
<dbReference type="AlphaFoldDB" id="A0A921DV90"/>
<comment type="subunit">
    <text evidence="6">Homodimer.</text>
</comment>
<dbReference type="EMBL" id="DYXY01000201">
    <property type="protein sequence ID" value="HJE15931.1"/>
    <property type="molecule type" value="Genomic_DNA"/>
</dbReference>
<dbReference type="PANTHER" id="PTHR43741:SF7">
    <property type="entry name" value="FMN-DEPENDENT NADH:QUINONE OXIDOREDUCTASE"/>
    <property type="match status" value="1"/>
</dbReference>
<keyword evidence="3 6" id="KW-0560">Oxidoreductase</keyword>
<keyword evidence="1 6" id="KW-0285">Flavoprotein</keyword>
<accession>A0A921DV90</accession>
<name>A0A921DV90_9LACO</name>
<evidence type="ECO:0000256" key="4">
    <source>
        <dbReference type="ARBA" id="ARBA00023027"/>
    </source>
</evidence>
<comment type="caution">
    <text evidence="8">The sequence shown here is derived from an EMBL/GenBank/DDBJ whole genome shotgun (WGS) entry which is preliminary data.</text>
</comment>
<keyword evidence="4 6" id="KW-0520">NAD</keyword>
<dbReference type="InterPro" id="IPR029039">
    <property type="entry name" value="Flavoprotein-like_sf"/>
</dbReference>
<evidence type="ECO:0000256" key="5">
    <source>
        <dbReference type="ARBA" id="ARBA00048542"/>
    </source>
</evidence>
<proteinExistence type="inferred from homology"/>
<comment type="catalytic activity">
    <reaction evidence="6">
        <text>2 a quinone + NADH + H(+) = 2 a 1,4-benzosemiquinone + NAD(+)</text>
        <dbReference type="Rhea" id="RHEA:65952"/>
        <dbReference type="ChEBI" id="CHEBI:15378"/>
        <dbReference type="ChEBI" id="CHEBI:57540"/>
        <dbReference type="ChEBI" id="CHEBI:57945"/>
        <dbReference type="ChEBI" id="CHEBI:132124"/>
        <dbReference type="ChEBI" id="CHEBI:134225"/>
    </reaction>
</comment>
<reference evidence="8" key="2">
    <citation type="submission" date="2021-09" db="EMBL/GenBank/DDBJ databases">
        <authorList>
            <person name="Gilroy R."/>
        </authorList>
    </citation>
    <scope>NUCLEOTIDE SEQUENCE</scope>
    <source>
        <strain evidence="8">CHK173-2119</strain>
    </source>
</reference>
<dbReference type="GO" id="GO:0009055">
    <property type="term" value="F:electron transfer activity"/>
    <property type="evidence" value="ECO:0007669"/>
    <property type="project" value="UniProtKB-UniRule"/>
</dbReference>
<evidence type="ECO:0000256" key="1">
    <source>
        <dbReference type="ARBA" id="ARBA00022630"/>
    </source>
</evidence>
<evidence type="ECO:0000313" key="8">
    <source>
        <dbReference type="EMBL" id="HJE15931.1"/>
    </source>
</evidence>
<dbReference type="EC" id="1.7.1.17" evidence="6"/>
<dbReference type="GO" id="GO:0010181">
    <property type="term" value="F:FMN binding"/>
    <property type="evidence" value="ECO:0007669"/>
    <property type="project" value="UniProtKB-UniRule"/>
</dbReference>
<keyword evidence="2 6" id="KW-0288">FMN</keyword>
<dbReference type="GO" id="GO:0016655">
    <property type="term" value="F:oxidoreductase activity, acting on NAD(P)H, quinone or similar compound as acceptor"/>
    <property type="evidence" value="ECO:0007669"/>
    <property type="project" value="InterPro"/>
</dbReference>
<comment type="function">
    <text evidence="6">Quinone reductase that provides resistance to thiol-specific stress caused by electrophilic quinones.</text>
</comment>
<dbReference type="PANTHER" id="PTHR43741">
    <property type="entry name" value="FMN-DEPENDENT NADH-AZOREDUCTASE 1"/>
    <property type="match status" value="1"/>
</dbReference>
<dbReference type="EC" id="1.6.5.-" evidence="6"/>
<dbReference type="InterPro" id="IPR003680">
    <property type="entry name" value="Flavodoxin_fold"/>
</dbReference>
<comment type="function">
    <text evidence="6">Also exhibits azoreductase activity. Catalyzes the reductive cleavage of the azo bond in aromatic azo compounds to the corresponding amines.</text>
</comment>
<evidence type="ECO:0000256" key="3">
    <source>
        <dbReference type="ARBA" id="ARBA00023002"/>
    </source>
</evidence>
<comment type="similarity">
    <text evidence="6">Belongs to the azoreductase type 1 family.</text>
</comment>
<comment type="cofactor">
    <cofactor evidence="6">
        <name>FMN</name>
        <dbReference type="ChEBI" id="CHEBI:58210"/>
    </cofactor>
    <text evidence="6">Binds 1 FMN per subunit.</text>
</comment>
<reference evidence="8" key="1">
    <citation type="journal article" date="2021" name="PeerJ">
        <title>Extensive microbial diversity within the chicken gut microbiome revealed by metagenomics and culture.</title>
        <authorList>
            <person name="Gilroy R."/>
            <person name="Ravi A."/>
            <person name="Getino M."/>
            <person name="Pursley I."/>
            <person name="Horton D.L."/>
            <person name="Alikhan N.F."/>
            <person name="Baker D."/>
            <person name="Gharbi K."/>
            <person name="Hall N."/>
            <person name="Watson M."/>
            <person name="Adriaenssens E.M."/>
            <person name="Foster-Nyarko E."/>
            <person name="Jarju S."/>
            <person name="Secka A."/>
            <person name="Antonio M."/>
            <person name="Oren A."/>
            <person name="Chaudhuri R.R."/>
            <person name="La Ragione R."/>
            <person name="Hildebrand F."/>
            <person name="Pallen M.J."/>
        </authorList>
    </citation>
    <scope>NUCLEOTIDE SEQUENCE</scope>
    <source>
        <strain evidence="8">CHK173-2119</strain>
    </source>
</reference>
<feature type="domain" description="Flavodoxin-like fold" evidence="7">
    <location>
        <begin position="2"/>
        <end position="201"/>
    </location>
</feature>
<evidence type="ECO:0000256" key="2">
    <source>
        <dbReference type="ARBA" id="ARBA00022643"/>
    </source>
</evidence>
<dbReference type="Pfam" id="PF02525">
    <property type="entry name" value="Flavodoxin_2"/>
    <property type="match status" value="1"/>
</dbReference>
<comment type="caution">
    <text evidence="6">Lacks conserved residue(s) required for the propagation of feature annotation.</text>
</comment>
<dbReference type="Proteomes" id="UP000774947">
    <property type="component" value="Unassembled WGS sequence"/>
</dbReference>
<dbReference type="GO" id="GO:0016652">
    <property type="term" value="F:oxidoreductase activity, acting on NAD(P)H as acceptor"/>
    <property type="evidence" value="ECO:0007669"/>
    <property type="project" value="UniProtKB-UniRule"/>
</dbReference>
<feature type="binding site" evidence="6">
    <location>
        <begin position="146"/>
        <end position="149"/>
    </location>
    <ligand>
        <name>FMN</name>
        <dbReference type="ChEBI" id="CHEBI:58210"/>
    </ligand>
</feature>
<evidence type="ECO:0000259" key="7">
    <source>
        <dbReference type="Pfam" id="PF02525"/>
    </source>
</evidence>
<dbReference type="InterPro" id="IPR023048">
    <property type="entry name" value="NADH:quinone_OxRdtase_FMN_depd"/>
</dbReference>
<comment type="catalytic activity">
    <reaction evidence="5">
        <text>N,N-dimethyl-1,4-phenylenediamine + anthranilate + 2 NAD(+) = 2-(4-dimethylaminophenyl)diazenylbenzoate + 2 NADH + 2 H(+)</text>
        <dbReference type="Rhea" id="RHEA:55872"/>
        <dbReference type="ChEBI" id="CHEBI:15378"/>
        <dbReference type="ChEBI" id="CHEBI:15783"/>
        <dbReference type="ChEBI" id="CHEBI:16567"/>
        <dbReference type="ChEBI" id="CHEBI:57540"/>
        <dbReference type="ChEBI" id="CHEBI:57945"/>
        <dbReference type="ChEBI" id="CHEBI:71579"/>
        <dbReference type="EC" id="1.7.1.17"/>
    </reaction>
    <physiologicalReaction direction="right-to-left" evidence="5">
        <dbReference type="Rhea" id="RHEA:55874"/>
    </physiologicalReaction>
</comment>
<gene>
    <name evidence="6" type="primary">azoR</name>
    <name evidence="8" type="ORF">K8W17_07625</name>
</gene>
<protein>
    <recommendedName>
        <fullName evidence="6">FMN dependent NADH:quinone oxidoreductase</fullName>
        <ecNumber evidence="6">1.6.5.-</ecNumber>
    </recommendedName>
    <alternativeName>
        <fullName evidence="6">Azo-dye reductase</fullName>
    </alternativeName>
    <alternativeName>
        <fullName evidence="6">FMN-dependent NADH-azo compound oxidoreductase</fullName>
    </alternativeName>
    <alternativeName>
        <fullName evidence="6">FMN-dependent NADH-azoreductase</fullName>
        <ecNumber evidence="6">1.7.1.17</ecNumber>
    </alternativeName>
</protein>
<evidence type="ECO:0000313" key="9">
    <source>
        <dbReference type="Proteomes" id="UP000774947"/>
    </source>
</evidence>
<dbReference type="HAMAP" id="MF_01216">
    <property type="entry name" value="Azoreductase_type1"/>
    <property type="match status" value="1"/>
</dbReference>
<sequence>MSKVLVIKAHPYGADKSKTVKVLSEFMETYRTKNSNDEITELDLYRDFIPEINKDILDGWGALANGAEFSSLNDAQQKDIARINELTQQFLDTDKLVIANPLWNLGLPSKLKNWLDTICVAGKTFKYTDHGPVGLATGKNAVHIQSAGGNYAGHDFATQYISGLLTFLGVTTVQKIAIEGIDYAPERHDEIMSAAITDAKQIAEKF</sequence>
<dbReference type="InterPro" id="IPR050104">
    <property type="entry name" value="FMN-dep_NADH:Q_OxRdtase_AzoR1"/>
</dbReference>
<dbReference type="Gene3D" id="3.40.50.360">
    <property type="match status" value="1"/>
</dbReference>
<organism evidence="8 9">
    <name type="scientific">Lapidilactobacillus dextrinicus</name>
    <dbReference type="NCBI Taxonomy" id="51664"/>
    <lineage>
        <taxon>Bacteria</taxon>
        <taxon>Bacillati</taxon>
        <taxon>Bacillota</taxon>
        <taxon>Bacilli</taxon>
        <taxon>Lactobacillales</taxon>
        <taxon>Lactobacillaceae</taxon>
        <taxon>Lapidilactobacillus</taxon>
    </lineage>
</organism>
<evidence type="ECO:0000256" key="6">
    <source>
        <dbReference type="HAMAP-Rule" id="MF_01216"/>
    </source>
</evidence>